<accession>A0AAF0DKI9</accession>
<evidence type="ECO:0000313" key="4">
    <source>
        <dbReference type="Proteomes" id="UP001219355"/>
    </source>
</evidence>
<dbReference type="InterPro" id="IPR002818">
    <property type="entry name" value="DJ-1/PfpI"/>
</dbReference>
<dbReference type="InterPro" id="IPR052158">
    <property type="entry name" value="INH-QAR"/>
</dbReference>
<dbReference type="PANTHER" id="PTHR43130:SF15">
    <property type="entry name" value="THIJ_PFPI FAMILY PROTEIN (AFU_ORTHOLOGUE AFUA_5G14240)"/>
    <property type="match status" value="1"/>
</dbReference>
<keyword evidence="4" id="KW-1185">Reference proteome</keyword>
<name>A0AAF0DKI9_9EURO</name>
<dbReference type="AlphaFoldDB" id="A0AAF0DKI9"/>
<feature type="chain" id="PRO_5042025914" description="DJ-1/PfpI domain-containing protein" evidence="1">
    <location>
        <begin position="19"/>
        <end position="246"/>
    </location>
</feature>
<dbReference type="CDD" id="cd03139">
    <property type="entry name" value="GATase1_PfpI_2"/>
    <property type="match status" value="1"/>
</dbReference>
<dbReference type="EMBL" id="CP120628">
    <property type="protein sequence ID" value="WEW59136.1"/>
    <property type="molecule type" value="Genomic_DNA"/>
</dbReference>
<dbReference type="Proteomes" id="UP001219355">
    <property type="component" value="Chromosome 2"/>
</dbReference>
<reference evidence="3" key="1">
    <citation type="submission" date="2023-03" db="EMBL/GenBank/DDBJ databases">
        <title>Emydomyces testavorans Genome Sequence.</title>
        <authorList>
            <person name="Hoyer L."/>
        </authorList>
    </citation>
    <scope>NUCLEOTIDE SEQUENCE</scope>
    <source>
        <strain evidence="3">16-2883</strain>
    </source>
</reference>
<dbReference type="Pfam" id="PF01965">
    <property type="entry name" value="DJ-1_PfpI"/>
    <property type="match status" value="1"/>
</dbReference>
<dbReference type="Gene3D" id="3.40.50.880">
    <property type="match status" value="1"/>
</dbReference>
<evidence type="ECO:0000259" key="2">
    <source>
        <dbReference type="Pfam" id="PF01965"/>
    </source>
</evidence>
<evidence type="ECO:0000256" key="1">
    <source>
        <dbReference type="SAM" id="SignalP"/>
    </source>
</evidence>
<gene>
    <name evidence="3" type="ORF">PRK78_004605</name>
</gene>
<organism evidence="3 4">
    <name type="scientific">Emydomyces testavorans</name>
    <dbReference type="NCBI Taxonomy" id="2070801"/>
    <lineage>
        <taxon>Eukaryota</taxon>
        <taxon>Fungi</taxon>
        <taxon>Dikarya</taxon>
        <taxon>Ascomycota</taxon>
        <taxon>Pezizomycotina</taxon>
        <taxon>Eurotiomycetes</taxon>
        <taxon>Eurotiomycetidae</taxon>
        <taxon>Onygenales</taxon>
        <taxon>Nannizziopsiaceae</taxon>
        <taxon>Emydomyces</taxon>
    </lineage>
</organism>
<dbReference type="PANTHER" id="PTHR43130">
    <property type="entry name" value="ARAC-FAMILY TRANSCRIPTIONAL REGULATOR"/>
    <property type="match status" value="1"/>
</dbReference>
<dbReference type="SUPFAM" id="SSF52317">
    <property type="entry name" value="Class I glutamine amidotransferase-like"/>
    <property type="match status" value="1"/>
</dbReference>
<evidence type="ECO:0000313" key="3">
    <source>
        <dbReference type="EMBL" id="WEW59136.1"/>
    </source>
</evidence>
<feature type="signal peptide" evidence="1">
    <location>
        <begin position="1"/>
        <end position="18"/>
    </location>
</feature>
<keyword evidence="1" id="KW-0732">Signal</keyword>
<protein>
    <recommendedName>
        <fullName evidence="2">DJ-1/PfpI domain-containing protein</fullName>
    </recommendedName>
</protein>
<sequence>MWLLQTLLFSLLLTVVAAQAPPKNYGVVLFPAFQALDVFGPLDALNVLSFTRPLKLSIIAATMDPVSTQARSKGMQRFNSTFGQSVVPTHTFANSPADLEVLLVPGGVGTSAPDIGPVVQYINQTYPKLKYIMSVCTGAKLLAKSGILDGRSATTNKKSWQSVVKEGPKVKWVPQARWVTDGNIWTSAGVSAGIDLMLAFLDAVYGTETGKMIADGMEYERTLDWRDDPFAKKNNATRSLTQRGSW</sequence>
<dbReference type="InterPro" id="IPR029062">
    <property type="entry name" value="Class_I_gatase-like"/>
</dbReference>
<proteinExistence type="predicted"/>
<feature type="domain" description="DJ-1/PfpI" evidence="2">
    <location>
        <begin position="27"/>
        <end position="202"/>
    </location>
</feature>